<dbReference type="EMBL" id="MUJZ01049059">
    <property type="protein sequence ID" value="OTF74015.1"/>
    <property type="molecule type" value="Genomic_DNA"/>
</dbReference>
<feature type="signal peptide" evidence="2">
    <location>
        <begin position="1"/>
        <end position="19"/>
    </location>
</feature>
<evidence type="ECO:0000313" key="3">
    <source>
        <dbReference type="EMBL" id="OTF74015.1"/>
    </source>
</evidence>
<sequence length="132" mass="15461">MKFVIAIFVATLAVASVSGETKKHDYQNEFDFLLMERIHEQIRKGEQGLFRLQEQINQFEKNPTKEMKEQLLGEMDTLIAMIDGARGVLDRLMKRTDLDIFERYNVELAKKSGDILEKDLKKEEERVKKIQV</sequence>
<keyword evidence="4" id="KW-1185">Reference proteome</keyword>
<reference evidence="3 4" key="1">
    <citation type="submission" date="2017-03" db="EMBL/GenBank/DDBJ databases">
        <title>Genome Survey of Euroglyphus maynei.</title>
        <authorList>
            <person name="Arlian L.G."/>
            <person name="Morgan M.S."/>
            <person name="Rider S.D."/>
        </authorList>
    </citation>
    <scope>NUCLEOTIDE SEQUENCE [LARGE SCALE GENOMIC DNA]</scope>
    <source>
        <strain evidence="3">Arlian Lab</strain>
        <tissue evidence="3">Whole body</tissue>
    </source>
</reference>
<organism evidence="3 4">
    <name type="scientific">Euroglyphus maynei</name>
    <name type="common">Mayne's house dust mite</name>
    <dbReference type="NCBI Taxonomy" id="6958"/>
    <lineage>
        <taxon>Eukaryota</taxon>
        <taxon>Metazoa</taxon>
        <taxon>Ecdysozoa</taxon>
        <taxon>Arthropoda</taxon>
        <taxon>Chelicerata</taxon>
        <taxon>Arachnida</taxon>
        <taxon>Acari</taxon>
        <taxon>Acariformes</taxon>
        <taxon>Sarcoptiformes</taxon>
        <taxon>Astigmata</taxon>
        <taxon>Psoroptidia</taxon>
        <taxon>Analgoidea</taxon>
        <taxon>Pyroglyphidae</taxon>
        <taxon>Pyroglyphinae</taxon>
        <taxon>Euroglyphus</taxon>
    </lineage>
</organism>
<dbReference type="Gene3D" id="1.20.58.970">
    <property type="match status" value="1"/>
</dbReference>
<accession>A0A1Y3B3Y6</accession>
<protein>
    <submittedName>
        <fullName evidence="3">Group 5 mite allergen-like protein (Coiled coil structural protein)</fullName>
    </submittedName>
</protein>
<dbReference type="Pfam" id="PF11642">
    <property type="entry name" value="Blo-t-5"/>
    <property type="match status" value="1"/>
</dbReference>
<gene>
    <name evidence="3" type="ORF">BLA29_010118</name>
</gene>
<dbReference type="AlphaFoldDB" id="A0A1Y3B3Y6"/>
<evidence type="ECO:0000256" key="2">
    <source>
        <dbReference type="SAM" id="SignalP"/>
    </source>
</evidence>
<evidence type="ECO:0000313" key="4">
    <source>
        <dbReference type="Proteomes" id="UP000194236"/>
    </source>
</evidence>
<comment type="similarity">
    <text evidence="1">Belongs to the mite group 5 allergen family.</text>
</comment>
<proteinExistence type="inferred from homology"/>
<name>A0A1Y3B3Y6_EURMA</name>
<dbReference type="OrthoDB" id="6496220at2759"/>
<dbReference type="Proteomes" id="UP000194236">
    <property type="component" value="Unassembled WGS sequence"/>
</dbReference>
<feature type="chain" id="PRO_5011988470" evidence="2">
    <location>
        <begin position="20"/>
        <end position="132"/>
    </location>
</feature>
<dbReference type="InterPro" id="IPR038455">
    <property type="entry name" value="Mite_allergen_group-5/21_sf"/>
</dbReference>
<evidence type="ECO:0000256" key="1">
    <source>
        <dbReference type="ARBA" id="ARBA00010710"/>
    </source>
</evidence>
<keyword evidence="2" id="KW-0732">Signal</keyword>
<dbReference type="InterPro" id="IPR020306">
    <property type="entry name" value="Mite_allergen_group-5/21"/>
</dbReference>
<comment type="caution">
    <text evidence="3">The sequence shown here is derived from an EMBL/GenBank/DDBJ whole genome shotgun (WGS) entry which is preliminary data.</text>
</comment>